<dbReference type="CDD" id="cd08411">
    <property type="entry name" value="PBP2_OxyR"/>
    <property type="match status" value="1"/>
</dbReference>
<evidence type="ECO:0000256" key="1">
    <source>
        <dbReference type="ARBA" id="ARBA00009437"/>
    </source>
</evidence>
<reference evidence="7" key="2">
    <citation type="submission" date="2020-09" db="EMBL/GenBank/DDBJ databases">
        <authorList>
            <person name="Sun Q."/>
            <person name="Zhou Y."/>
        </authorList>
    </citation>
    <scope>NUCLEOTIDE SEQUENCE</scope>
    <source>
        <strain evidence="7">CGMCC 1.12426</strain>
    </source>
</reference>
<dbReference type="PANTHER" id="PTHR30346">
    <property type="entry name" value="TRANSCRIPTIONAL DUAL REGULATOR HCAR-RELATED"/>
    <property type="match status" value="1"/>
</dbReference>
<dbReference type="Pfam" id="PF03466">
    <property type="entry name" value="LysR_substrate"/>
    <property type="match status" value="1"/>
</dbReference>
<keyword evidence="8" id="KW-1185">Reference proteome</keyword>
<organism evidence="7 8">
    <name type="scientific">Roseibium aquae</name>
    <dbReference type="NCBI Taxonomy" id="1323746"/>
    <lineage>
        <taxon>Bacteria</taxon>
        <taxon>Pseudomonadati</taxon>
        <taxon>Pseudomonadota</taxon>
        <taxon>Alphaproteobacteria</taxon>
        <taxon>Hyphomicrobiales</taxon>
        <taxon>Stappiaceae</taxon>
        <taxon>Roseibium</taxon>
    </lineage>
</organism>
<comment type="similarity">
    <text evidence="1">Belongs to the LysR transcriptional regulatory family.</text>
</comment>
<dbReference type="FunFam" id="1.10.10.10:FF:000001">
    <property type="entry name" value="LysR family transcriptional regulator"/>
    <property type="match status" value="1"/>
</dbReference>
<gene>
    <name evidence="7" type="ORF">GCM10011316_21900</name>
</gene>
<dbReference type="InterPro" id="IPR005119">
    <property type="entry name" value="LysR_subst-bd"/>
</dbReference>
<dbReference type="InterPro" id="IPR036390">
    <property type="entry name" value="WH_DNA-bd_sf"/>
</dbReference>
<name>A0A916TL58_9HYPH</name>
<dbReference type="OrthoDB" id="9775392at2"/>
<dbReference type="InterPro" id="IPR036388">
    <property type="entry name" value="WH-like_DNA-bd_sf"/>
</dbReference>
<dbReference type="EMBL" id="BMFA01000006">
    <property type="protein sequence ID" value="GGB49375.1"/>
    <property type="molecule type" value="Genomic_DNA"/>
</dbReference>
<dbReference type="RefSeq" id="WP_150496324.1">
    <property type="nucleotide sequence ID" value="NZ_BMFA01000006.1"/>
</dbReference>
<feature type="domain" description="HTH lysR-type" evidence="6">
    <location>
        <begin position="4"/>
        <end position="61"/>
    </location>
</feature>
<dbReference type="SUPFAM" id="SSF53850">
    <property type="entry name" value="Periplasmic binding protein-like II"/>
    <property type="match status" value="1"/>
</dbReference>
<dbReference type="PRINTS" id="PR00039">
    <property type="entry name" value="HTHLYSR"/>
</dbReference>
<dbReference type="GO" id="GO:0032993">
    <property type="term" value="C:protein-DNA complex"/>
    <property type="evidence" value="ECO:0007669"/>
    <property type="project" value="TreeGrafter"/>
</dbReference>
<sequence length="304" mass="33205">MYRPNLRHLEFLAALDEEVHFGRAAERCHVTQSALSAGIKELEAGLGVSVAERTRRSVTLTPVGRELARRARDILSDARAFVDYAKSQKGALSGDFRLGAIPTLAPYLLPQVLPDIQKRYPDLRLYVREAVTDDLLDALQAGRLDAILIALPYDLGDLAVFEMFDDGYELAVPASHELAACDCLAKTDLAELEMMLLEKGHCLQRHALSAFGRNGPAQDRSFEATSLPTLVAMVAEGLGTTLLPDLAIRAGVTRGYDVKLVPLEGALPRKVALACRKHSPRKEEISRLAEVMATVVARGQRAAR</sequence>
<dbReference type="Pfam" id="PF00126">
    <property type="entry name" value="HTH_1"/>
    <property type="match status" value="1"/>
</dbReference>
<accession>A0A916TL58</accession>
<dbReference type="AlphaFoldDB" id="A0A916TL58"/>
<comment type="caution">
    <text evidence="7">The sequence shown here is derived from an EMBL/GenBank/DDBJ whole genome shotgun (WGS) entry which is preliminary data.</text>
</comment>
<dbReference type="GO" id="GO:0003700">
    <property type="term" value="F:DNA-binding transcription factor activity"/>
    <property type="evidence" value="ECO:0007669"/>
    <property type="project" value="InterPro"/>
</dbReference>
<keyword evidence="3" id="KW-0238">DNA-binding</keyword>
<evidence type="ECO:0000256" key="5">
    <source>
        <dbReference type="ARBA" id="ARBA00023163"/>
    </source>
</evidence>
<dbReference type="GO" id="GO:0003677">
    <property type="term" value="F:DNA binding"/>
    <property type="evidence" value="ECO:0007669"/>
    <property type="project" value="UniProtKB-KW"/>
</dbReference>
<dbReference type="Gene3D" id="1.10.10.10">
    <property type="entry name" value="Winged helix-like DNA-binding domain superfamily/Winged helix DNA-binding domain"/>
    <property type="match status" value="1"/>
</dbReference>
<evidence type="ECO:0000256" key="3">
    <source>
        <dbReference type="ARBA" id="ARBA00023125"/>
    </source>
</evidence>
<keyword evidence="4" id="KW-0010">Activator</keyword>
<evidence type="ECO:0000313" key="8">
    <source>
        <dbReference type="Proteomes" id="UP000605148"/>
    </source>
</evidence>
<protein>
    <submittedName>
        <fullName evidence="7">LysR family transcriptional regulator</fullName>
    </submittedName>
</protein>
<evidence type="ECO:0000313" key="7">
    <source>
        <dbReference type="EMBL" id="GGB49375.1"/>
    </source>
</evidence>
<dbReference type="InterPro" id="IPR000847">
    <property type="entry name" value="LysR_HTH_N"/>
</dbReference>
<dbReference type="PROSITE" id="PS50931">
    <property type="entry name" value="HTH_LYSR"/>
    <property type="match status" value="1"/>
</dbReference>
<proteinExistence type="inferred from homology"/>
<reference evidence="7" key="1">
    <citation type="journal article" date="2014" name="Int. J. Syst. Evol. Microbiol.">
        <title>Complete genome sequence of Corynebacterium casei LMG S-19264T (=DSM 44701T), isolated from a smear-ripened cheese.</title>
        <authorList>
            <consortium name="US DOE Joint Genome Institute (JGI-PGF)"/>
            <person name="Walter F."/>
            <person name="Albersmeier A."/>
            <person name="Kalinowski J."/>
            <person name="Ruckert C."/>
        </authorList>
    </citation>
    <scope>NUCLEOTIDE SEQUENCE</scope>
    <source>
        <strain evidence="7">CGMCC 1.12426</strain>
    </source>
</reference>
<evidence type="ECO:0000256" key="4">
    <source>
        <dbReference type="ARBA" id="ARBA00023159"/>
    </source>
</evidence>
<keyword evidence="2" id="KW-0805">Transcription regulation</keyword>
<dbReference type="PANTHER" id="PTHR30346:SF26">
    <property type="entry name" value="HYDROGEN PEROXIDE-INDUCIBLE GENES ACTIVATOR"/>
    <property type="match status" value="1"/>
</dbReference>
<evidence type="ECO:0000259" key="6">
    <source>
        <dbReference type="PROSITE" id="PS50931"/>
    </source>
</evidence>
<dbReference type="Gene3D" id="3.40.190.10">
    <property type="entry name" value="Periplasmic binding protein-like II"/>
    <property type="match status" value="2"/>
</dbReference>
<dbReference type="SUPFAM" id="SSF46785">
    <property type="entry name" value="Winged helix' DNA-binding domain"/>
    <property type="match status" value="1"/>
</dbReference>
<keyword evidence="5" id="KW-0804">Transcription</keyword>
<evidence type="ECO:0000256" key="2">
    <source>
        <dbReference type="ARBA" id="ARBA00023015"/>
    </source>
</evidence>
<dbReference type="Proteomes" id="UP000605148">
    <property type="component" value="Unassembled WGS sequence"/>
</dbReference>